<dbReference type="Gene3D" id="3.30.565.10">
    <property type="entry name" value="Histidine kinase-like ATPase, C-terminal domain"/>
    <property type="match status" value="1"/>
</dbReference>
<comment type="subcellular location">
    <subcellularLocation>
        <location evidence="3">Cytoplasm</location>
    </subcellularLocation>
</comment>
<dbReference type="PROSITE" id="PS50109">
    <property type="entry name" value="HIS_KIN"/>
    <property type="match status" value="1"/>
</dbReference>
<dbReference type="GO" id="GO:0000155">
    <property type="term" value="F:phosphorelay sensor kinase activity"/>
    <property type="evidence" value="ECO:0007669"/>
    <property type="project" value="InterPro"/>
</dbReference>
<dbReference type="InterPro" id="IPR003594">
    <property type="entry name" value="HATPase_dom"/>
</dbReference>
<evidence type="ECO:0000256" key="15">
    <source>
        <dbReference type="ARBA" id="ARBA00030800"/>
    </source>
</evidence>
<dbReference type="InterPro" id="IPR005467">
    <property type="entry name" value="His_kinase_dom"/>
</dbReference>
<evidence type="ECO:0000256" key="9">
    <source>
        <dbReference type="ARBA" id="ARBA00022723"/>
    </source>
</evidence>
<evidence type="ECO:0000256" key="8">
    <source>
        <dbReference type="ARBA" id="ARBA00022679"/>
    </source>
</evidence>
<dbReference type="Pfam" id="PF07730">
    <property type="entry name" value="HisKA_3"/>
    <property type="match status" value="1"/>
</dbReference>
<feature type="domain" description="Histidine kinase" evidence="16">
    <location>
        <begin position="475"/>
        <end position="564"/>
    </location>
</feature>
<dbReference type="AlphaFoldDB" id="A0A271J5C9"/>
<evidence type="ECO:0000259" key="17">
    <source>
        <dbReference type="PROSITE" id="PS50112"/>
    </source>
</evidence>
<organism evidence="19 20">
    <name type="scientific">Rubrivirga marina</name>
    <dbReference type="NCBI Taxonomy" id="1196024"/>
    <lineage>
        <taxon>Bacteria</taxon>
        <taxon>Pseudomonadati</taxon>
        <taxon>Rhodothermota</taxon>
        <taxon>Rhodothermia</taxon>
        <taxon>Rhodothermales</taxon>
        <taxon>Rubricoccaceae</taxon>
        <taxon>Rubrivirga</taxon>
    </lineage>
</organism>
<evidence type="ECO:0000256" key="3">
    <source>
        <dbReference type="ARBA" id="ARBA00004496"/>
    </source>
</evidence>
<evidence type="ECO:0000259" key="18">
    <source>
        <dbReference type="PROSITE" id="PS50113"/>
    </source>
</evidence>
<dbReference type="CDD" id="cd00130">
    <property type="entry name" value="PAS"/>
    <property type="match status" value="1"/>
</dbReference>
<evidence type="ECO:0000256" key="6">
    <source>
        <dbReference type="ARBA" id="ARBA00022485"/>
    </source>
</evidence>
<evidence type="ECO:0000256" key="2">
    <source>
        <dbReference type="ARBA" id="ARBA00001966"/>
    </source>
</evidence>
<keyword evidence="13" id="KW-0411">Iron-sulfur</keyword>
<dbReference type="Pfam" id="PF02518">
    <property type="entry name" value="HATPase_c"/>
    <property type="match status" value="1"/>
</dbReference>
<dbReference type="InterPro" id="IPR011712">
    <property type="entry name" value="Sig_transdc_His_kin_sub3_dim/P"/>
</dbReference>
<evidence type="ECO:0000313" key="20">
    <source>
        <dbReference type="Proteomes" id="UP000216339"/>
    </source>
</evidence>
<dbReference type="InterPro" id="IPR001610">
    <property type="entry name" value="PAC"/>
</dbReference>
<keyword evidence="8" id="KW-0808">Transferase</keyword>
<comment type="function">
    <text evidence="14">Member of the two-component regulatory system NreB/NreC involved in the control of dissimilatory nitrate/nitrite reduction in response to oxygen. NreB functions as a direct oxygen sensor histidine kinase which is autophosphorylated, in the absence of oxygen, probably at the conserved histidine residue, and transfers its phosphate group probably to a conserved aspartate residue of NreC. NreB/NreC activates the expression of the nitrate (narGHJI) and nitrite (nir) reductase operons, as well as the putative nitrate transporter gene narT.</text>
</comment>
<dbReference type="SUPFAM" id="SSF55874">
    <property type="entry name" value="ATPase domain of HSP90 chaperone/DNA topoisomerase II/histidine kinase"/>
    <property type="match status" value="1"/>
</dbReference>
<comment type="cofactor">
    <cofactor evidence="2">
        <name>[4Fe-4S] cluster</name>
        <dbReference type="ChEBI" id="CHEBI:49883"/>
    </cofactor>
</comment>
<name>A0A271J5C9_9BACT</name>
<comment type="caution">
    <text evidence="19">The sequence shown here is derived from an EMBL/GenBank/DDBJ whole genome shotgun (WGS) entry which is preliminary data.</text>
</comment>
<reference evidence="19 20" key="1">
    <citation type="submission" date="2016-11" db="EMBL/GenBank/DDBJ databases">
        <title>Study of marine rhodopsin-containing bacteria.</title>
        <authorList>
            <person name="Yoshizawa S."/>
            <person name="Kumagai Y."/>
            <person name="Kogure K."/>
        </authorList>
    </citation>
    <scope>NUCLEOTIDE SEQUENCE [LARGE SCALE GENOMIC DNA]</scope>
    <source>
        <strain evidence="19 20">SAORIC-28</strain>
    </source>
</reference>
<dbReference type="InterPro" id="IPR004358">
    <property type="entry name" value="Sig_transdc_His_kin-like_C"/>
</dbReference>
<keyword evidence="20" id="KW-1185">Reference proteome</keyword>
<dbReference type="SMART" id="SM00387">
    <property type="entry name" value="HATPase_c"/>
    <property type="match status" value="1"/>
</dbReference>
<evidence type="ECO:0000256" key="13">
    <source>
        <dbReference type="ARBA" id="ARBA00023014"/>
    </source>
</evidence>
<dbReference type="InterPro" id="IPR000014">
    <property type="entry name" value="PAS"/>
</dbReference>
<dbReference type="GO" id="GO:0051539">
    <property type="term" value="F:4 iron, 4 sulfur cluster binding"/>
    <property type="evidence" value="ECO:0007669"/>
    <property type="project" value="UniProtKB-KW"/>
</dbReference>
<dbReference type="GO" id="GO:0016020">
    <property type="term" value="C:membrane"/>
    <property type="evidence" value="ECO:0007669"/>
    <property type="project" value="InterPro"/>
</dbReference>
<keyword evidence="12" id="KW-0902">Two-component regulatory system</keyword>
<proteinExistence type="predicted"/>
<dbReference type="EC" id="2.7.13.3" evidence="4"/>
<evidence type="ECO:0000259" key="16">
    <source>
        <dbReference type="PROSITE" id="PS50109"/>
    </source>
</evidence>
<keyword evidence="10" id="KW-0418">Kinase</keyword>
<dbReference type="CDD" id="cd16917">
    <property type="entry name" value="HATPase_UhpB-NarQ-NarX-like"/>
    <property type="match status" value="1"/>
</dbReference>
<dbReference type="NCBIfam" id="TIGR00229">
    <property type="entry name" value="sensory_box"/>
    <property type="match status" value="1"/>
</dbReference>
<keyword evidence="7" id="KW-0963">Cytoplasm</keyword>
<dbReference type="GO" id="GO:0005737">
    <property type="term" value="C:cytoplasm"/>
    <property type="evidence" value="ECO:0007669"/>
    <property type="project" value="UniProtKB-SubCell"/>
</dbReference>
<dbReference type="GO" id="GO:0046983">
    <property type="term" value="F:protein dimerization activity"/>
    <property type="evidence" value="ECO:0007669"/>
    <property type="project" value="InterPro"/>
</dbReference>
<evidence type="ECO:0000256" key="10">
    <source>
        <dbReference type="ARBA" id="ARBA00022777"/>
    </source>
</evidence>
<dbReference type="InterPro" id="IPR000700">
    <property type="entry name" value="PAS-assoc_C"/>
</dbReference>
<evidence type="ECO:0000313" key="19">
    <source>
        <dbReference type="EMBL" id="PAP78467.1"/>
    </source>
</evidence>
<keyword evidence="6" id="KW-0004">4Fe-4S</keyword>
<dbReference type="PROSITE" id="PS50113">
    <property type="entry name" value="PAC"/>
    <property type="match status" value="1"/>
</dbReference>
<accession>A0A271J5C9</accession>
<comment type="catalytic activity">
    <reaction evidence="1">
        <text>ATP + protein L-histidine = ADP + protein N-phospho-L-histidine.</text>
        <dbReference type="EC" id="2.7.13.3"/>
    </reaction>
</comment>
<dbReference type="Gene3D" id="3.30.450.20">
    <property type="entry name" value="PAS domain"/>
    <property type="match status" value="2"/>
</dbReference>
<dbReference type="InterPro" id="IPR050482">
    <property type="entry name" value="Sensor_HK_TwoCompSys"/>
</dbReference>
<gene>
    <name evidence="19" type="ORF">BSZ37_19565</name>
</gene>
<evidence type="ECO:0000256" key="5">
    <source>
        <dbReference type="ARBA" id="ARBA00017322"/>
    </source>
</evidence>
<dbReference type="SMART" id="SM00086">
    <property type="entry name" value="PAC"/>
    <property type="match status" value="1"/>
</dbReference>
<dbReference type="Pfam" id="PF13426">
    <property type="entry name" value="PAS_9"/>
    <property type="match status" value="1"/>
</dbReference>
<feature type="domain" description="PAC" evidence="18">
    <location>
        <begin position="192"/>
        <end position="244"/>
    </location>
</feature>
<dbReference type="InterPro" id="IPR036890">
    <property type="entry name" value="HATPase_C_sf"/>
</dbReference>
<keyword evidence="11" id="KW-0408">Iron</keyword>
<dbReference type="GO" id="GO:0046872">
    <property type="term" value="F:metal ion binding"/>
    <property type="evidence" value="ECO:0007669"/>
    <property type="project" value="UniProtKB-KW"/>
</dbReference>
<evidence type="ECO:0000256" key="1">
    <source>
        <dbReference type="ARBA" id="ARBA00000085"/>
    </source>
</evidence>
<dbReference type="Proteomes" id="UP000216339">
    <property type="component" value="Unassembled WGS sequence"/>
</dbReference>
<feature type="domain" description="PAS" evidence="17">
    <location>
        <begin position="107"/>
        <end position="156"/>
    </location>
</feature>
<sequence length="566" mass="60413">MTDLPASAVPYPALRLDDAGRVVELNALAEAVFAVDPLGKPFGSLFDEASALPSTPDALRDWLGEGRPLAVHDAHGQARYQARAQVWGGGALVVLVSLTVQGPREVDVDLLAKAVDAANISVVLADLRRPDDPLVYANEWFLEFTGYTAEEVVGRNCRFLQVRNGERDDAGDGQGTALDAIRRGIAEAEHVGGVVLRNYRKDGTLFYNELYLTPISDETGGVTHMIGVQNDVTARVEAQREREREAERLRDIFAASAAPLGLLERQPDGTLAHVLMNEVAADALRLTDADLRAGAAATHWISAAATAARSGEPTRLDVTRDGRTFEVLLSPVEGGAEGAPDRFLYVAADVTAGREATEDLLHVSNRQLRQIAQNVHDGVGQSLAGAAMLASALAADLAKSDHAREAERLRDLLISAQAQLRSFALGLDPVDLDRIGMGEALGRLAAEAEAALGVSVAVRDLVREAGLRDELMLDVYRIAQEALTNAVRHGRADEVQLVLRHDGDGDLVLIIDDDGAGISEAAAHNGGMGLRTMRARAQRHGGSLEVGPGDDGGTRVHLRLPPERLT</sequence>
<evidence type="ECO:0000256" key="7">
    <source>
        <dbReference type="ARBA" id="ARBA00022490"/>
    </source>
</evidence>
<keyword evidence="9" id="KW-0479">Metal-binding</keyword>
<dbReference type="SUPFAM" id="SSF55785">
    <property type="entry name" value="PYP-like sensor domain (PAS domain)"/>
    <property type="match status" value="2"/>
</dbReference>
<dbReference type="InterPro" id="IPR035965">
    <property type="entry name" value="PAS-like_dom_sf"/>
</dbReference>
<evidence type="ECO:0000256" key="12">
    <source>
        <dbReference type="ARBA" id="ARBA00023012"/>
    </source>
</evidence>
<protein>
    <recommendedName>
        <fullName evidence="5">Oxygen sensor histidine kinase NreB</fullName>
        <ecNumber evidence="4">2.7.13.3</ecNumber>
    </recommendedName>
    <alternativeName>
        <fullName evidence="15">Nitrogen regulation protein B</fullName>
    </alternativeName>
</protein>
<dbReference type="OrthoDB" id="5401121at2"/>
<evidence type="ECO:0000256" key="4">
    <source>
        <dbReference type="ARBA" id="ARBA00012438"/>
    </source>
</evidence>
<dbReference type="EMBL" id="MQWD01000001">
    <property type="protein sequence ID" value="PAP78467.1"/>
    <property type="molecule type" value="Genomic_DNA"/>
</dbReference>
<evidence type="ECO:0000256" key="11">
    <source>
        <dbReference type="ARBA" id="ARBA00023004"/>
    </source>
</evidence>
<dbReference type="PRINTS" id="PR00344">
    <property type="entry name" value="BCTRLSENSOR"/>
</dbReference>
<dbReference type="RefSeq" id="WP_095512144.1">
    <property type="nucleotide sequence ID" value="NZ_MQWD01000001.1"/>
</dbReference>
<dbReference type="PANTHER" id="PTHR24421">
    <property type="entry name" value="NITRATE/NITRITE SENSOR PROTEIN NARX-RELATED"/>
    <property type="match status" value="1"/>
</dbReference>
<dbReference type="PROSITE" id="PS50112">
    <property type="entry name" value="PAS"/>
    <property type="match status" value="1"/>
</dbReference>
<evidence type="ECO:0000256" key="14">
    <source>
        <dbReference type="ARBA" id="ARBA00024827"/>
    </source>
</evidence>